<comment type="subcellular location">
    <subcellularLocation>
        <location evidence="1">Cell envelope</location>
    </subcellularLocation>
</comment>
<keyword evidence="6 7" id="KW-0408">Iron</keyword>
<dbReference type="PANTHER" id="PTHR30600:SF10">
    <property type="entry name" value="BLL6722 PROTEIN"/>
    <property type="match status" value="1"/>
</dbReference>
<dbReference type="Gene3D" id="1.10.760.10">
    <property type="entry name" value="Cytochrome c-like domain"/>
    <property type="match status" value="2"/>
</dbReference>
<evidence type="ECO:0000313" key="11">
    <source>
        <dbReference type="EMBL" id="MDH7637794.1"/>
    </source>
</evidence>
<keyword evidence="2 7" id="KW-0349">Heme</keyword>
<feature type="region of interest" description="Disordered" evidence="8">
    <location>
        <begin position="98"/>
        <end position="120"/>
    </location>
</feature>
<reference evidence="11" key="1">
    <citation type="submission" date="2023-04" db="EMBL/GenBank/DDBJ databases">
        <title>Sphingomonas sp. MAHUQ-71 isolated from rice field.</title>
        <authorList>
            <person name="Huq M.A."/>
        </authorList>
    </citation>
    <scope>NUCLEOTIDE SEQUENCE</scope>
    <source>
        <strain evidence="11">MAHUQ-71</strain>
    </source>
</reference>
<feature type="domain" description="Cytochrome c" evidence="10">
    <location>
        <begin position="83"/>
        <end position="231"/>
    </location>
</feature>
<dbReference type="Proteomes" id="UP001160625">
    <property type="component" value="Unassembled WGS sequence"/>
</dbReference>
<dbReference type="PROSITE" id="PS51007">
    <property type="entry name" value="CYTC"/>
    <property type="match status" value="2"/>
</dbReference>
<keyword evidence="3 7" id="KW-0479">Metal-binding</keyword>
<evidence type="ECO:0000256" key="4">
    <source>
        <dbReference type="ARBA" id="ARBA00022729"/>
    </source>
</evidence>
<comment type="caution">
    <text evidence="11">The sequence shown here is derived from an EMBL/GenBank/DDBJ whole genome shotgun (WGS) entry which is preliminary data.</text>
</comment>
<evidence type="ECO:0000256" key="6">
    <source>
        <dbReference type="ARBA" id="ARBA00023004"/>
    </source>
</evidence>
<evidence type="ECO:0000256" key="7">
    <source>
        <dbReference type="PROSITE-ProRule" id="PRU00433"/>
    </source>
</evidence>
<protein>
    <submittedName>
        <fullName evidence="11">Cytochrome c peroxidase</fullName>
    </submittedName>
</protein>
<feature type="compositionally biased region" description="Polar residues" evidence="8">
    <location>
        <begin position="173"/>
        <end position="182"/>
    </location>
</feature>
<accession>A0ABT6MXL6</accession>
<keyword evidence="9" id="KW-0812">Transmembrane</keyword>
<evidence type="ECO:0000256" key="1">
    <source>
        <dbReference type="ARBA" id="ARBA00004196"/>
    </source>
</evidence>
<evidence type="ECO:0000256" key="3">
    <source>
        <dbReference type="ARBA" id="ARBA00022723"/>
    </source>
</evidence>
<feature type="domain" description="Cytochrome c" evidence="10">
    <location>
        <begin position="293"/>
        <end position="470"/>
    </location>
</feature>
<dbReference type="RefSeq" id="WP_281043138.1">
    <property type="nucleotide sequence ID" value="NZ_JARYGZ010000001.1"/>
</dbReference>
<evidence type="ECO:0000313" key="12">
    <source>
        <dbReference type="Proteomes" id="UP001160625"/>
    </source>
</evidence>
<sequence>MNQHPSTLSSDDPTVPEKMRPKPWRWVAGSAGGVLLALAGTAGFFLAYPEKAPASLDRTIEDVSGENPHPVALIRPPVQPLSALAQLGEKIFHDPSLSGSGTQSCASCHDPSRSYGPPNDRDVQLGGVDMRTEGLRPPPSLAYLYRQGPFGIGPTDQENDSPIPLDQLAQQAQGTARATKSAGTAPAANQMVPSGGLFWDGREDTFMDQAKGPMMNPAEMANKSLYDVAAKLQRARYVSDFKPIFGNDIVNQPAMLFTEAMSALSRFQVESASFHRFDSKYDHWLEGKARLSHAEIRGMRLFNDPDKGNCAACHLSQPTADKLPPLFTDTEYEALGVPRNRRLAANRDPSHFDMGLCGPLRTDLAKQTQYCGMFLTPTLRNSAKRGVYFHNGVYHDLKQVVDFYNLREVQPGAIYPHDASGKVHKYDDLPARYHANIDVADAPFDRKAGDRRPLSDAEVQDIIAFLRTLDDGDKATGY</sequence>
<feature type="region of interest" description="Disordered" evidence="8">
    <location>
        <begin position="1"/>
        <end position="21"/>
    </location>
</feature>
<evidence type="ECO:0000256" key="5">
    <source>
        <dbReference type="ARBA" id="ARBA00023002"/>
    </source>
</evidence>
<keyword evidence="11" id="KW-0575">Peroxidase</keyword>
<dbReference type="InterPro" id="IPR051395">
    <property type="entry name" value="Cytochrome_c_Peroxidase/MauG"/>
</dbReference>
<keyword evidence="12" id="KW-1185">Reference proteome</keyword>
<dbReference type="InterPro" id="IPR004852">
    <property type="entry name" value="Di-haem_cyt_c_peroxidsae"/>
</dbReference>
<evidence type="ECO:0000256" key="2">
    <source>
        <dbReference type="ARBA" id="ARBA00022617"/>
    </source>
</evidence>
<keyword evidence="5" id="KW-0560">Oxidoreductase</keyword>
<dbReference type="Pfam" id="PF03150">
    <property type="entry name" value="CCP_MauG"/>
    <property type="match status" value="1"/>
</dbReference>
<gene>
    <name evidence="11" type="ORF">QGN17_03525</name>
</gene>
<evidence type="ECO:0000259" key="10">
    <source>
        <dbReference type="PROSITE" id="PS51007"/>
    </source>
</evidence>
<proteinExistence type="predicted"/>
<dbReference type="PANTHER" id="PTHR30600">
    <property type="entry name" value="CYTOCHROME C PEROXIDASE-RELATED"/>
    <property type="match status" value="1"/>
</dbReference>
<keyword evidence="4" id="KW-0732">Signal</keyword>
<dbReference type="GO" id="GO:0004601">
    <property type="term" value="F:peroxidase activity"/>
    <property type="evidence" value="ECO:0007669"/>
    <property type="project" value="UniProtKB-KW"/>
</dbReference>
<feature type="compositionally biased region" description="Polar residues" evidence="8">
    <location>
        <begin position="1"/>
        <end position="12"/>
    </location>
</feature>
<name>A0ABT6MXL6_9SPHN</name>
<evidence type="ECO:0000256" key="8">
    <source>
        <dbReference type="SAM" id="MobiDB-lite"/>
    </source>
</evidence>
<feature type="region of interest" description="Disordered" evidence="8">
    <location>
        <begin position="173"/>
        <end position="194"/>
    </location>
</feature>
<keyword evidence="9" id="KW-0472">Membrane</keyword>
<feature type="transmembrane region" description="Helical" evidence="9">
    <location>
        <begin position="26"/>
        <end position="48"/>
    </location>
</feature>
<organism evidence="11 12">
    <name type="scientific">Sphingomonas oryzagri</name>
    <dbReference type="NCBI Taxonomy" id="3042314"/>
    <lineage>
        <taxon>Bacteria</taxon>
        <taxon>Pseudomonadati</taxon>
        <taxon>Pseudomonadota</taxon>
        <taxon>Alphaproteobacteria</taxon>
        <taxon>Sphingomonadales</taxon>
        <taxon>Sphingomonadaceae</taxon>
        <taxon>Sphingomonas</taxon>
    </lineage>
</organism>
<evidence type="ECO:0000256" key="9">
    <source>
        <dbReference type="SAM" id="Phobius"/>
    </source>
</evidence>
<dbReference type="InterPro" id="IPR036909">
    <property type="entry name" value="Cyt_c-like_dom_sf"/>
</dbReference>
<dbReference type="InterPro" id="IPR009056">
    <property type="entry name" value="Cyt_c-like_dom"/>
</dbReference>
<keyword evidence="9" id="KW-1133">Transmembrane helix</keyword>
<dbReference type="EMBL" id="JARYGZ010000001">
    <property type="protein sequence ID" value="MDH7637794.1"/>
    <property type="molecule type" value="Genomic_DNA"/>
</dbReference>
<dbReference type="SUPFAM" id="SSF46626">
    <property type="entry name" value="Cytochrome c"/>
    <property type="match status" value="2"/>
</dbReference>